<keyword evidence="3 4" id="KW-0687">Ribonucleoprotein</keyword>
<evidence type="ECO:0000256" key="2">
    <source>
        <dbReference type="ARBA" id="ARBA00022980"/>
    </source>
</evidence>
<dbReference type="Gene3D" id="3.30.1330.30">
    <property type="match status" value="1"/>
</dbReference>
<dbReference type="GO" id="GO:0022625">
    <property type="term" value="C:cytosolic large ribosomal subunit"/>
    <property type="evidence" value="ECO:0007669"/>
    <property type="project" value="UniProtKB-UniRule"/>
</dbReference>
<sequence>MQVVAKDKKQPKKPSKKTPAPCPLSNKKTVKKDIKKEKKKGIRSNPLIFEKKKKSNIIGVGVRAKRDLSKYIKWPKYIRIQRKKKILLERLKVPPSINQFNHTLSKSQTQDLMNFLKGYKPETKEEKKKRLLKKAKDALNKVVSKDKKPLMIKYGINHITKLVERKKANLVVIANDVSPIELVLFLPTLCRLKDIPYCIVKDKATLGRLVHKKTATAICVQNVLKEDQEKLDYFAKICRENFNDNVDIRRKWGGQKMSAKSMMLKKLKDKARKIEEAKKKEISAKL</sequence>
<keyword evidence="2 4" id="KW-0689">Ribosomal protein</keyword>
<evidence type="ECO:0000256" key="3">
    <source>
        <dbReference type="ARBA" id="ARBA00023274"/>
    </source>
</evidence>
<evidence type="ECO:0000259" key="6">
    <source>
        <dbReference type="Pfam" id="PF01248"/>
    </source>
</evidence>
<protein>
    <recommendedName>
        <fullName evidence="4">60S ribosomal protein L7a</fullName>
    </recommendedName>
</protein>
<dbReference type="SUPFAM" id="SSF55315">
    <property type="entry name" value="L30e-like"/>
    <property type="match status" value="1"/>
</dbReference>
<reference evidence="7 8" key="1">
    <citation type="submission" date="2014-03" db="EMBL/GenBank/DDBJ databases">
        <title>The Genome Sequence of Plasmodium fragile nilgiri.</title>
        <authorList>
            <consortium name="The Broad Institute Genomics Platform"/>
            <consortium name="The Broad Institute Genome Sequencing Center for Infectious Disease"/>
            <person name="Neafsey D."/>
            <person name="Duraisingh M."/>
            <person name="Young S.K."/>
            <person name="Zeng Q."/>
            <person name="Gargeya S."/>
            <person name="Abouelleil A."/>
            <person name="Alvarado L."/>
            <person name="Chapman S.B."/>
            <person name="Gainer-Dewar J."/>
            <person name="Goldberg J."/>
            <person name="Griggs A."/>
            <person name="Gujja S."/>
            <person name="Hansen M."/>
            <person name="Howarth C."/>
            <person name="Imamovic A."/>
            <person name="Larimer J."/>
            <person name="Pearson M."/>
            <person name="Poon T.W."/>
            <person name="Priest M."/>
            <person name="Roberts A."/>
            <person name="Saif S."/>
            <person name="Shea T."/>
            <person name="Sykes S."/>
            <person name="Wortman J."/>
            <person name="Nusbaum C."/>
            <person name="Birren B."/>
        </authorList>
    </citation>
    <scope>NUCLEOTIDE SEQUENCE [LARGE SCALE GENOMIC DNA]</scope>
    <source>
        <strain evidence="8">nilgiri</strain>
    </source>
</reference>
<dbReference type="InterPro" id="IPR050257">
    <property type="entry name" value="eL8/uL1-like"/>
</dbReference>
<dbReference type="PRINTS" id="PR00882">
    <property type="entry name" value="RIBOSOMALL7A"/>
</dbReference>
<dbReference type="PRINTS" id="PR00881">
    <property type="entry name" value="L7ARS6FAMILY"/>
</dbReference>
<proteinExistence type="inferred from homology"/>
<gene>
    <name evidence="7" type="ORF">AK88_00475</name>
</gene>
<dbReference type="PANTHER" id="PTHR23105">
    <property type="entry name" value="RIBOSOMAL PROTEIN L7AE FAMILY MEMBER"/>
    <property type="match status" value="1"/>
</dbReference>
<dbReference type="InterPro" id="IPR004038">
    <property type="entry name" value="Ribosomal_eL8/eL30/eS12/Gad45"/>
</dbReference>
<name>A0A0D9QSI5_PLAFR</name>
<evidence type="ECO:0000313" key="7">
    <source>
        <dbReference type="EMBL" id="KJP89767.1"/>
    </source>
</evidence>
<dbReference type="InterPro" id="IPR018492">
    <property type="entry name" value="Ribosomal_eL8/Nhp2"/>
</dbReference>
<keyword evidence="8" id="KW-1185">Reference proteome</keyword>
<evidence type="ECO:0000313" key="8">
    <source>
        <dbReference type="Proteomes" id="UP000054561"/>
    </source>
</evidence>
<feature type="region of interest" description="Disordered" evidence="5">
    <location>
        <begin position="1"/>
        <end position="38"/>
    </location>
</feature>
<dbReference type="InterPro" id="IPR001921">
    <property type="entry name" value="Ribosomal_eL8_euk"/>
</dbReference>
<dbReference type="OMA" id="AICVQNV"/>
<dbReference type="VEuPathDB" id="PlasmoDB:AK88_00475"/>
<feature type="domain" description="Ribosomal protein eL8/eL30/eS12/Gadd45" evidence="6">
    <location>
        <begin position="137"/>
        <end position="221"/>
    </location>
</feature>
<dbReference type="RefSeq" id="XP_012333549.1">
    <property type="nucleotide sequence ID" value="XM_012478126.1"/>
</dbReference>
<dbReference type="OrthoDB" id="29563at2759"/>
<dbReference type="AlphaFoldDB" id="A0A0D9QSI5"/>
<dbReference type="InterPro" id="IPR029064">
    <property type="entry name" value="Ribosomal_eL30-like_sf"/>
</dbReference>
<dbReference type="GO" id="GO:0003723">
    <property type="term" value="F:RNA binding"/>
    <property type="evidence" value="ECO:0007669"/>
    <property type="project" value="UniProtKB-UniRule"/>
</dbReference>
<dbReference type="EMBL" id="KQ001648">
    <property type="protein sequence ID" value="KJP89767.1"/>
    <property type="molecule type" value="Genomic_DNA"/>
</dbReference>
<evidence type="ECO:0000256" key="4">
    <source>
        <dbReference type="RuleBase" id="RU367042"/>
    </source>
</evidence>
<dbReference type="Pfam" id="PF01248">
    <property type="entry name" value="Ribosomal_L7Ae"/>
    <property type="match status" value="1"/>
</dbReference>
<comment type="similarity">
    <text evidence="1 4">Belongs to the eukaryotic ribosomal protein eL8 family.</text>
</comment>
<organism evidence="7 8">
    <name type="scientific">Plasmodium fragile</name>
    <dbReference type="NCBI Taxonomy" id="5857"/>
    <lineage>
        <taxon>Eukaryota</taxon>
        <taxon>Sar</taxon>
        <taxon>Alveolata</taxon>
        <taxon>Apicomplexa</taxon>
        <taxon>Aconoidasida</taxon>
        <taxon>Haemosporida</taxon>
        <taxon>Plasmodiidae</taxon>
        <taxon>Plasmodium</taxon>
        <taxon>Plasmodium (Plasmodium)</taxon>
    </lineage>
</organism>
<accession>A0A0D9QSI5</accession>
<dbReference type="GeneID" id="24265789"/>
<comment type="function">
    <text evidence="4">Component of the ribosome.</text>
</comment>
<evidence type="ECO:0000256" key="5">
    <source>
        <dbReference type="SAM" id="MobiDB-lite"/>
    </source>
</evidence>
<evidence type="ECO:0000256" key="1">
    <source>
        <dbReference type="ARBA" id="ARBA00007337"/>
    </source>
</evidence>
<dbReference type="Proteomes" id="UP000054561">
    <property type="component" value="Unassembled WGS sequence"/>
</dbReference>